<evidence type="ECO:0000313" key="1">
    <source>
        <dbReference type="EMBL" id="GAH92553.1"/>
    </source>
</evidence>
<organism evidence="1">
    <name type="scientific">marine sediment metagenome</name>
    <dbReference type="NCBI Taxonomy" id="412755"/>
    <lineage>
        <taxon>unclassified sequences</taxon>
        <taxon>metagenomes</taxon>
        <taxon>ecological metagenomes</taxon>
    </lineage>
</organism>
<proteinExistence type="predicted"/>
<dbReference type="AlphaFoldDB" id="X1LEK3"/>
<protein>
    <submittedName>
        <fullName evidence="1">Uncharacterized protein</fullName>
    </submittedName>
</protein>
<reference evidence="1" key="1">
    <citation type="journal article" date="2014" name="Front. Microbiol.">
        <title>High frequency of phylogenetically diverse reductive dehalogenase-homologous genes in deep subseafloor sedimentary metagenomes.</title>
        <authorList>
            <person name="Kawai M."/>
            <person name="Futagami T."/>
            <person name="Toyoda A."/>
            <person name="Takaki Y."/>
            <person name="Nishi S."/>
            <person name="Hori S."/>
            <person name="Arai W."/>
            <person name="Tsubouchi T."/>
            <person name="Morono Y."/>
            <person name="Uchiyama I."/>
            <person name="Ito T."/>
            <person name="Fujiyama A."/>
            <person name="Inagaki F."/>
            <person name="Takami H."/>
        </authorList>
    </citation>
    <scope>NUCLEOTIDE SEQUENCE</scope>
    <source>
        <strain evidence="1">Expedition CK06-06</strain>
    </source>
</reference>
<comment type="caution">
    <text evidence="1">The sequence shown here is derived from an EMBL/GenBank/DDBJ whole genome shotgun (WGS) entry which is preliminary data.</text>
</comment>
<gene>
    <name evidence="1" type="ORF">S06H3_06396</name>
</gene>
<accession>X1LEK3</accession>
<sequence length="79" mass="8944">MKMNINPNLPRLRNLNIASSGRKEASILEPSRGGMGIKFNMAKKIFINIAPSKIWLIRLKALNPKVFDVNIPFVNLKKI</sequence>
<dbReference type="EMBL" id="BARV01002482">
    <property type="protein sequence ID" value="GAH92553.1"/>
    <property type="molecule type" value="Genomic_DNA"/>
</dbReference>
<name>X1LEK3_9ZZZZ</name>